<dbReference type="Proteomes" id="UP001374579">
    <property type="component" value="Unassembled WGS sequence"/>
</dbReference>
<dbReference type="SUPFAM" id="SSF103473">
    <property type="entry name" value="MFS general substrate transporter"/>
    <property type="match status" value="1"/>
</dbReference>
<feature type="transmembrane region" description="Helical" evidence="7">
    <location>
        <begin position="208"/>
        <end position="231"/>
    </location>
</feature>
<keyword evidence="5 7" id="KW-0472">Membrane</keyword>
<feature type="compositionally biased region" description="Basic and acidic residues" evidence="6">
    <location>
        <begin position="38"/>
        <end position="52"/>
    </location>
</feature>
<evidence type="ECO:0000256" key="2">
    <source>
        <dbReference type="ARBA" id="ARBA00009172"/>
    </source>
</evidence>
<keyword evidence="3 7" id="KW-0812">Transmembrane</keyword>
<keyword evidence="4 7" id="KW-1133">Transmembrane helix</keyword>
<name>A0AAN9APU8_9CAEN</name>
<feature type="region of interest" description="Disordered" evidence="6">
    <location>
        <begin position="28"/>
        <end position="58"/>
    </location>
</feature>
<dbReference type="PANTHER" id="PTHR19444:SF13">
    <property type="entry name" value="PROTEIN UNC-93 HOMOLOG A"/>
    <property type="match status" value="1"/>
</dbReference>
<proteinExistence type="inferred from homology"/>
<accession>A0AAN9APU8</accession>
<feature type="transmembrane region" description="Helical" evidence="7">
    <location>
        <begin position="238"/>
        <end position="256"/>
    </location>
</feature>
<evidence type="ECO:0000313" key="9">
    <source>
        <dbReference type="Proteomes" id="UP001374579"/>
    </source>
</evidence>
<evidence type="ECO:0000256" key="6">
    <source>
        <dbReference type="SAM" id="MobiDB-lite"/>
    </source>
</evidence>
<feature type="transmembrane region" description="Helical" evidence="7">
    <location>
        <begin position="178"/>
        <end position="196"/>
    </location>
</feature>
<dbReference type="Pfam" id="PF05978">
    <property type="entry name" value="UNC-93"/>
    <property type="match status" value="1"/>
</dbReference>
<evidence type="ECO:0000313" key="8">
    <source>
        <dbReference type="EMBL" id="KAK7090837.1"/>
    </source>
</evidence>
<sequence>MSTSSTLSPWDLSGLGMGFGLYRPRRPSYTFATQQGRQRSESYRHATRRDPEGETLPQEDYIENVLSKVRKDSYLKATRDEVERNHVELSHLTGNHLSIVEEGAGNDALCESQNHINQKFAAQNCKGKGASRQASMDTLDANERLSTAAGTPSGGEPTPSIVSSSHPPVGFCAGHKNLIVLCISFILIFSPFRGVQNLQSSLNAEDQLGIFAMSCLHGTMVLTCFLAPLWTNVFTAKWTLALGALCFLLWFGANFYPTFYTLIPAALVAGFGHGLLWTAESSYLLKLAFDSAHATKEQLESKMYRFHAVFLACFQTTHIWGNLISSLLLSHRTKVVQEQERLELAAQAAILNMTAEQLNSMMTGEPTAQCGVLYQCKPDQYIEIFPGKNYVSSLMWNAGQFSVVW</sequence>
<protein>
    <submittedName>
        <fullName evidence="8">Uncharacterized protein</fullName>
    </submittedName>
</protein>
<gene>
    <name evidence="8" type="ORF">V1264_010587</name>
</gene>
<keyword evidence="9" id="KW-1185">Reference proteome</keyword>
<evidence type="ECO:0000256" key="4">
    <source>
        <dbReference type="ARBA" id="ARBA00022989"/>
    </source>
</evidence>
<dbReference type="EMBL" id="JBAMIC010000024">
    <property type="protein sequence ID" value="KAK7090837.1"/>
    <property type="molecule type" value="Genomic_DNA"/>
</dbReference>
<dbReference type="GO" id="GO:0016020">
    <property type="term" value="C:membrane"/>
    <property type="evidence" value="ECO:0007669"/>
    <property type="project" value="UniProtKB-SubCell"/>
</dbReference>
<comment type="subcellular location">
    <subcellularLocation>
        <location evidence="1">Membrane</location>
        <topology evidence="1">Multi-pass membrane protein</topology>
    </subcellularLocation>
</comment>
<evidence type="ECO:0000256" key="3">
    <source>
        <dbReference type="ARBA" id="ARBA00022692"/>
    </source>
</evidence>
<dbReference type="Gene3D" id="1.20.1250.20">
    <property type="entry name" value="MFS general substrate transporter like domains"/>
    <property type="match status" value="1"/>
</dbReference>
<comment type="similarity">
    <text evidence="2">Belongs to the unc-93 family.</text>
</comment>
<comment type="caution">
    <text evidence="8">The sequence shown here is derived from an EMBL/GenBank/DDBJ whole genome shotgun (WGS) entry which is preliminary data.</text>
</comment>
<evidence type="ECO:0000256" key="1">
    <source>
        <dbReference type="ARBA" id="ARBA00004141"/>
    </source>
</evidence>
<evidence type="ECO:0000256" key="7">
    <source>
        <dbReference type="SAM" id="Phobius"/>
    </source>
</evidence>
<organism evidence="8 9">
    <name type="scientific">Littorina saxatilis</name>
    <dbReference type="NCBI Taxonomy" id="31220"/>
    <lineage>
        <taxon>Eukaryota</taxon>
        <taxon>Metazoa</taxon>
        <taxon>Spiralia</taxon>
        <taxon>Lophotrochozoa</taxon>
        <taxon>Mollusca</taxon>
        <taxon>Gastropoda</taxon>
        <taxon>Caenogastropoda</taxon>
        <taxon>Littorinimorpha</taxon>
        <taxon>Littorinoidea</taxon>
        <taxon>Littorinidae</taxon>
        <taxon>Littorina</taxon>
    </lineage>
</organism>
<dbReference type="AlphaFoldDB" id="A0AAN9APU8"/>
<dbReference type="InterPro" id="IPR010291">
    <property type="entry name" value="Ion_channel_UNC-93"/>
</dbReference>
<dbReference type="PANTHER" id="PTHR19444">
    <property type="entry name" value="UNC-93 RELATED"/>
    <property type="match status" value="1"/>
</dbReference>
<dbReference type="InterPro" id="IPR051951">
    <property type="entry name" value="UNC-93_regulatory"/>
</dbReference>
<evidence type="ECO:0000256" key="5">
    <source>
        <dbReference type="ARBA" id="ARBA00023136"/>
    </source>
</evidence>
<reference evidence="8 9" key="1">
    <citation type="submission" date="2024-02" db="EMBL/GenBank/DDBJ databases">
        <title>Chromosome-scale genome assembly of the rough periwinkle Littorina saxatilis.</title>
        <authorList>
            <person name="De Jode A."/>
            <person name="Faria R."/>
            <person name="Formenti G."/>
            <person name="Sims Y."/>
            <person name="Smith T.P."/>
            <person name="Tracey A."/>
            <person name="Wood J.M.D."/>
            <person name="Zagrodzka Z.B."/>
            <person name="Johannesson K."/>
            <person name="Butlin R.K."/>
            <person name="Leder E.H."/>
        </authorList>
    </citation>
    <scope>NUCLEOTIDE SEQUENCE [LARGE SCALE GENOMIC DNA]</scope>
    <source>
        <strain evidence="8">Snail1</strain>
        <tissue evidence="8">Muscle</tissue>
    </source>
</reference>
<dbReference type="InterPro" id="IPR036259">
    <property type="entry name" value="MFS_trans_sf"/>
</dbReference>